<dbReference type="EMBL" id="AWUE01024251">
    <property type="protein sequence ID" value="OMO51258.1"/>
    <property type="molecule type" value="Genomic_DNA"/>
</dbReference>
<dbReference type="SUPFAM" id="SSF56112">
    <property type="entry name" value="Protein kinase-like (PK-like)"/>
    <property type="match status" value="1"/>
</dbReference>
<keyword evidence="5" id="KW-0964">Secreted</keyword>
<evidence type="ECO:0000256" key="17">
    <source>
        <dbReference type="RuleBase" id="RU004335"/>
    </source>
</evidence>
<protein>
    <submittedName>
        <fullName evidence="22">Glycoside hydrolase, family 17</fullName>
    </submittedName>
</protein>
<dbReference type="GO" id="GO:0051082">
    <property type="term" value="F:unfolded protein binding"/>
    <property type="evidence" value="ECO:0007669"/>
    <property type="project" value="TreeGrafter"/>
</dbReference>
<evidence type="ECO:0000256" key="8">
    <source>
        <dbReference type="ARBA" id="ARBA00022692"/>
    </source>
</evidence>
<dbReference type="Pfam" id="PF06479">
    <property type="entry name" value="Ribonuc_2-5A"/>
    <property type="match status" value="1"/>
</dbReference>
<dbReference type="GO" id="GO:0005576">
    <property type="term" value="C:extracellular region"/>
    <property type="evidence" value="ECO:0007669"/>
    <property type="project" value="UniProtKB-SubCell"/>
</dbReference>
<keyword evidence="7" id="KW-0808">Transferase</keyword>
<dbReference type="SMART" id="SM00220">
    <property type="entry name" value="S_TKc"/>
    <property type="match status" value="1"/>
</dbReference>
<dbReference type="Gene3D" id="3.20.20.80">
    <property type="entry name" value="Glycosidases"/>
    <property type="match status" value="1"/>
</dbReference>
<dbReference type="PANTHER" id="PTHR13954:SF27">
    <property type="entry name" value="SERINE_THREONINE-PROTEIN KINASE_ENDORIBONUCLEASE IRE1B"/>
    <property type="match status" value="1"/>
</dbReference>
<dbReference type="GO" id="GO:0004674">
    <property type="term" value="F:protein serine/threonine kinase activity"/>
    <property type="evidence" value="ECO:0007669"/>
    <property type="project" value="UniProtKB-KW"/>
</dbReference>
<evidence type="ECO:0000256" key="14">
    <source>
        <dbReference type="ARBA" id="ARBA00022989"/>
    </source>
</evidence>
<dbReference type="InterPro" id="IPR011047">
    <property type="entry name" value="Quinoprotein_ADH-like_sf"/>
</dbReference>
<accession>A0A1R3FZJ8</accession>
<proteinExistence type="inferred from homology"/>
<dbReference type="PANTHER" id="PTHR13954">
    <property type="entry name" value="IRE1-RELATED"/>
    <property type="match status" value="1"/>
</dbReference>
<comment type="catalytic activity">
    <reaction evidence="1">
        <text>Hydrolysis of (1-&gt;3)-beta-D-glucosidic linkages in (1-&gt;3)-beta-D-glucans.</text>
        <dbReference type="EC" id="3.2.1.39"/>
    </reaction>
</comment>
<dbReference type="PROSITE" id="PS00108">
    <property type="entry name" value="PROTEIN_KINASE_ST"/>
    <property type="match status" value="1"/>
</dbReference>
<evidence type="ECO:0000256" key="12">
    <source>
        <dbReference type="ARBA" id="ARBA00022801"/>
    </source>
</evidence>
<dbReference type="GO" id="GO:0005524">
    <property type="term" value="F:ATP binding"/>
    <property type="evidence" value="ECO:0007669"/>
    <property type="project" value="UniProtKB-KW"/>
</dbReference>
<dbReference type="STRING" id="93759.A0A1R3FZJ8"/>
<dbReference type="Proteomes" id="UP000187203">
    <property type="component" value="Unassembled WGS sequence"/>
</dbReference>
<keyword evidence="16" id="KW-0326">Glycosidase</keyword>
<dbReference type="GO" id="GO:0036498">
    <property type="term" value="P:IRE1-mediated unfolded protein response"/>
    <property type="evidence" value="ECO:0007669"/>
    <property type="project" value="TreeGrafter"/>
</dbReference>
<dbReference type="FunFam" id="3.20.20.80:FF:000005">
    <property type="entry name" value="Glucan endo-1,3-beta-glucosidase 14"/>
    <property type="match status" value="1"/>
</dbReference>
<dbReference type="GO" id="GO:0006397">
    <property type="term" value="P:mRNA processing"/>
    <property type="evidence" value="ECO:0007669"/>
    <property type="project" value="InterPro"/>
</dbReference>
<dbReference type="FunFam" id="1.10.510.10:FF:000463">
    <property type="entry name" value="Serine/threonine-protein kinase/endoribonuclease IRE1a"/>
    <property type="match status" value="1"/>
</dbReference>
<keyword evidence="13" id="KW-0067">ATP-binding</keyword>
<evidence type="ECO:0000313" key="22">
    <source>
        <dbReference type="EMBL" id="OMO51258.1"/>
    </source>
</evidence>
<dbReference type="FunFam" id="1.20.58.1040:FF:000003">
    <property type="entry name" value="glucan endo-1,3-beta-glucosidase 7"/>
    <property type="match status" value="1"/>
</dbReference>
<dbReference type="Gene3D" id="1.10.510.10">
    <property type="entry name" value="Transferase(Phosphotransferase) domain 1"/>
    <property type="match status" value="1"/>
</dbReference>
<keyword evidence="11" id="KW-0418">Kinase</keyword>
<dbReference type="FunFam" id="3.30.200.20:FF:000077">
    <property type="entry name" value="Putative Serine/threonine-protein kinase/endoribonuclease IRE1"/>
    <property type="match status" value="1"/>
</dbReference>
<evidence type="ECO:0000256" key="18">
    <source>
        <dbReference type="SAM" id="MobiDB-lite"/>
    </source>
</evidence>
<dbReference type="Pfam" id="PF00069">
    <property type="entry name" value="Pkinase"/>
    <property type="match status" value="1"/>
</dbReference>
<dbReference type="InterPro" id="IPR008271">
    <property type="entry name" value="Ser/Thr_kinase_AS"/>
</dbReference>
<dbReference type="InterPro" id="IPR045133">
    <property type="entry name" value="IRE1/2-like"/>
</dbReference>
<dbReference type="Pfam" id="PF07983">
    <property type="entry name" value="X8"/>
    <property type="match status" value="1"/>
</dbReference>
<comment type="subcellular location">
    <subcellularLocation>
        <location evidence="2">Membrane</location>
        <topology evidence="2">Single-pass type I membrane protein</topology>
    </subcellularLocation>
    <subcellularLocation>
        <location evidence="3">Secreted</location>
    </subcellularLocation>
</comment>
<evidence type="ECO:0000256" key="15">
    <source>
        <dbReference type="ARBA" id="ARBA00023157"/>
    </source>
</evidence>
<evidence type="ECO:0000256" key="13">
    <source>
        <dbReference type="ARBA" id="ARBA00022840"/>
    </source>
</evidence>
<evidence type="ECO:0000256" key="19">
    <source>
        <dbReference type="SAM" id="SignalP"/>
    </source>
</evidence>
<evidence type="ECO:0000256" key="11">
    <source>
        <dbReference type="ARBA" id="ARBA00022777"/>
    </source>
</evidence>
<comment type="similarity">
    <text evidence="4 17">Belongs to the glycosyl hydrolase 17 family.</text>
</comment>
<dbReference type="SUPFAM" id="SSF50998">
    <property type="entry name" value="Quinoprotein alcohol dehydrogenase-like"/>
    <property type="match status" value="1"/>
</dbReference>
<comment type="caution">
    <text evidence="22">The sequence shown here is derived from an EMBL/GenBank/DDBJ whole genome shotgun (WGS) entry which is preliminary data.</text>
</comment>
<feature type="domain" description="Protein kinase" evidence="20">
    <location>
        <begin position="459"/>
        <end position="749"/>
    </location>
</feature>
<dbReference type="Gene3D" id="2.130.10.10">
    <property type="entry name" value="YVTN repeat-like/Quinoprotein amine dehydrogenase"/>
    <property type="match status" value="1"/>
</dbReference>
<evidence type="ECO:0000259" key="20">
    <source>
        <dbReference type="PROSITE" id="PS50011"/>
    </source>
</evidence>
<name>A0A1R3FZJ8_9ROSI</name>
<dbReference type="GO" id="GO:0042973">
    <property type="term" value="F:glucan endo-1,3-beta-D-glucosidase activity"/>
    <property type="evidence" value="ECO:0007669"/>
    <property type="project" value="UniProtKB-EC"/>
</dbReference>
<dbReference type="SMART" id="SM00768">
    <property type="entry name" value="X8"/>
    <property type="match status" value="1"/>
</dbReference>
<feature type="compositionally biased region" description="Basic residues" evidence="18">
    <location>
        <begin position="391"/>
        <end position="401"/>
    </location>
</feature>
<dbReference type="GO" id="GO:0004521">
    <property type="term" value="F:RNA endonuclease activity"/>
    <property type="evidence" value="ECO:0007669"/>
    <property type="project" value="InterPro"/>
</dbReference>
<dbReference type="InterPro" id="IPR012946">
    <property type="entry name" value="X8"/>
</dbReference>
<keyword evidence="6" id="KW-0723">Serine/threonine-protein kinase</keyword>
<keyword evidence="15" id="KW-1015">Disulfide bond</keyword>
<reference evidence="23" key="1">
    <citation type="submission" date="2013-09" db="EMBL/GenBank/DDBJ databases">
        <title>Corchorus olitorius genome sequencing.</title>
        <authorList>
            <person name="Alam M."/>
            <person name="Haque M.S."/>
            <person name="Islam M.S."/>
            <person name="Emdad E.M."/>
            <person name="Islam M.M."/>
            <person name="Ahmed B."/>
            <person name="Halim A."/>
            <person name="Hossen Q.M.M."/>
            <person name="Hossain M.Z."/>
            <person name="Ahmed R."/>
            <person name="Khan M.M."/>
            <person name="Islam R."/>
            <person name="Rashid M.M."/>
            <person name="Khan S.A."/>
            <person name="Rahman M.S."/>
            <person name="Alam M."/>
            <person name="Yahiya A.S."/>
            <person name="Khan M.S."/>
            <person name="Azam M.S."/>
            <person name="Haque T."/>
            <person name="Lashkar M.Z.H."/>
            <person name="Akhand A.I."/>
            <person name="Morshed G."/>
            <person name="Roy S."/>
            <person name="Uddin K.S."/>
            <person name="Rabeya T."/>
            <person name="Hossain A.S."/>
            <person name="Chowdhury A."/>
            <person name="Snigdha A.R."/>
            <person name="Mortoza M.S."/>
            <person name="Matin S.A."/>
            <person name="Hoque S.M.E."/>
            <person name="Islam M.K."/>
            <person name="Roy D.K."/>
            <person name="Haider R."/>
            <person name="Moosa M.M."/>
            <person name="Elias S.M."/>
            <person name="Hasan A.M."/>
            <person name="Jahan S."/>
            <person name="Shafiuddin M."/>
            <person name="Mahmood N."/>
            <person name="Shommy N.S."/>
        </authorList>
    </citation>
    <scope>NUCLEOTIDE SEQUENCE [LARGE SCALE GENOMIC DNA]</scope>
    <source>
        <strain evidence="23">cv. O-4</strain>
    </source>
</reference>
<dbReference type="PROSITE" id="PS50011">
    <property type="entry name" value="PROTEIN_KINASE_DOM"/>
    <property type="match status" value="1"/>
</dbReference>
<keyword evidence="14" id="KW-1133">Transmembrane helix</keyword>
<feature type="domain" description="KEN" evidence="21">
    <location>
        <begin position="752"/>
        <end position="883"/>
    </location>
</feature>
<dbReference type="InterPro" id="IPR000719">
    <property type="entry name" value="Prot_kinase_dom"/>
</dbReference>
<feature type="signal peptide" evidence="19">
    <location>
        <begin position="1"/>
        <end position="21"/>
    </location>
</feature>
<dbReference type="GO" id="GO:0005975">
    <property type="term" value="P:carbohydrate metabolic process"/>
    <property type="evidence" value="ECO:0007669"/>
    <property type="project" value="InterPro"/>
</dbReference>
<organism evidence="22 23">
    <name type="scientific">Corchorus olitorius</name>
    <dbReference type="NCBI Taxonomy" id="93759"/>
    <lineage>
        <taxon>Eukaryota</taxon>
        <taxon>Viridiplantae</taxon>
        <taxon>Streptophyta</taxon>
        <taxon>Embryophyta</taxon>
        <taxon>Tracheophyta</taxon>
        <taxon>Spermatophyta</taxon>
        <taxon>Magnoliopsida</taxon>
        <taxon>eudicotyledons</taxon>
        <taxon>Gunneridae</taxon>
        <taxon>Pentapetalae</taxon>
        <taxon>rosids</taxon>
        <taxon>malvids</taxon>
        <taxon>Malvales</taxon>
        <taxon>Malvaceae</taxon>
        <taxon>Grewioideae</taxon>
        <taxon>Apeibeae</taxon>
        <taxon>Corchorus</taxon>
    </lineage>
</organism>
<evidence type="ECO:0000256" key="1">
    <source>
        <dbReference type="ARBA" id="ARBA00000382"/>
    </source>
</evidence>
<dbReference type="InterPro" id="IPR015943">
    <property type="entry name" value="WD40/YVTN_repeat-like_dom_sf"/>
</dbReference>
<dbReference type="InterPro" id="IPR017853">
    <property type="entry name" value="GH"/>
</dbReference>
<evidence type="ECO:0000256" key="10">
    <source>
        <dbReference type="ARBA" id="ARBA00022741"/>
    </source>
</evidence>
<keyword evidence="9 19" id="KW-0732">Signal</keyword>
<dbReference type="Pfam" id="PF00332">
    <property type="entry name" value="Glyco_hydro_17"/>
    <property type="match status" value="1"/>
</dbReference>
<keyword evidence="8" id="KW-0812">Transmembrane</keyword>
<evidence type="ECO:0000256" key="16">
    <source>
        <dbReference type="ARBA" id="ARBA00023295"/>
    </source>
</evidence>
<evidence type="ECO:0000256" key="3">
    <source>
        <dbReference type="ARBA" id="ARBA00004613"/>
    </source>
</evidence>
<feature type="region of interest" description="Disordered" evidence="18">
    <location>
        <begin position="381"/>
        <end position="430"/>
    </location>
</feature>
<dbReference type="GO" id="GO:1990604">
    <property type="term" value="C:IRE1-TRAF2-ASK1 complex"/>
    <property type="evidence" value="ECO:0007669"/>
    <property type="project" value="TreeGrafter"/>
</dbReference>
<keyword evidence="14" id="KW-0472">Membrane</keyword>
<dbReference type="OrthoDB" id="63989at2759"/>
<evidence type="ECO:0000256" key="2">
    <source>
        <dbReference type="ARBA" id="ARBA00004479"/>
    </source>
</evidence>
<feature type="chain" id="PRO_5012300286" evidence="19">
    <location>
        <begin position="22"/>
        <end position="1296"/>
    </location>
</feature>
<sequence>MRRFRIFLLLLTILFSPSIRGFFCSEISQISLSSHFLPPPPDDGIALVVTLDGTMHLVDRVSEKVHWSFASGRPIYSSYQAFHDHDNDKINASGSNTDLYVDCGDDLQLYVHSRSQGRLKKLELSAEEYVRRTPYIAEDGGITLGVKKTTVYLVDANSGNLVQTYRLDDPLSTLDVQNDAGKVVVWAKDADVLLESGPVNSTAVQQLVYIMRTDYVLQYNSPTSGEVLWNVAFAKIDAEFRCLGSENKLYVDYMRESEFQLPCNMKPAVIQIRDHKLLESLPVFGWLDGIIPLPASNPNPLLPPADVLPLALPSDIPRLALPSSEMGNPLMLDNSNMSITSRSADVMLSYSIQSVIAFFATLLTIAGLAFFRLRQGTGNKQEQEIKLQSVAHKKKKTKRSGNGKSSANNERRKKLVSEGNMVGNTNRLPYTEGNESKPFLSFTDLVDGRVDGRRIGKLFVSNKEIAKGSNGTVVLEGIYDGRPVAVKRLVQTHHDVALKEIQNLIASDQHPNIVRWFGVEFDQDFVYLSLERCTCSLNDLIYICSESFQNQTIDKDEDSKFFNEYNVRLRNLKENNKDIELWKPNGCPSHNLLKLMRDIVFGLAHLHELGIIHRDLKPQNVLIIKERSLCAKLSDMGISKRLIGDMSSLTRSATGYGSSGWQAPEQLRQERQTRAVDLFSLGCVLFFCITGGKHPYGDSFERDVNIVNDRKDLFLIESIPEAIDLFSHLLDPNPEMRPRAEDVLHHPLFWSSETRLSFLRDASDRVELEDRESESDLLNALESAAAVALDGNWDEKMETAFINNIGRYRRYKFDSVRDLLRVIRNKLNHYRELPQDIQELLGPVPEGFDGYFSSRPFPYVSSVGINYGTLGNNLPSPKKVAQLLQSTLIDKVKIYDTNPEILQAFSNTKIDLTVAVENYHVSNISKDVAAADEWFATRVVPFIPATSVVAICVGNEYLTTDDDNLDPDALLQAMHNLHAVLLKRGLDRKIKVTTPHSMAVLASSFPPSASTFSTKLLPTMSSIVSFLADTGAPFMVNAYPYFAYRDNPTTVDLEYALLGNSTGVHDPKGYLYHNMLDAQIDAVRAAIDAVGFGNMSMQITVSESGWPSKGDPGDIAATPENAKTYNTRLIERAQSNKGTPMKPKDKIEIFVFALFNENKKQGGASERNFGIFNGDGSKVYDVDLSCQFCSGGGSFEKMSTSGARGPSVWCVAKPHADEKVLQAVLDFCCGPGGVDCREVYQSGNCFEPDKLHAHASYAMNAYYQMHGRNYWNCDFKGTGLVTFSDPSYGSCRYPQQ</sequence>
<dbReference type="InterPro" id="IPR011009">
    <property type="entry name" value="Kinase-like_dom_sf"/>
</dbReference>
<evidence type="ECO:0000256" key="7">
    <source>
        <dbReference type="ARBA" id="ARBA00022679"/>
    </source>
</evidence>
<keyword evidence="23" id="KW-1185">Reference proteome</keyword>
<dbReference type="CDD" id="cd10422">
    <property type="entry name" value="RNase_Ire1"/>
    <property type="match status" value="1"/>
</dbReference>
<dbReference type="Gene3D" id="1.20.1440.180">
    <property type="entry name" value="KEN domain"/>
    <property type="match status" value="1"/>
</dbReference>
<keyword evidence="12 22" id="KW-0378">Hydrolase</keyword>
<dbReference type="InterPro" id="IPR010513">
    <property type="entry name" value="KEN_dom"/>
</dbReference>
<evidence type="ECO:0000256" key="4">
    <source>
        <dbReference type="ARBA" id="ARBA00008773"/>
    </source>
</evidence>
<dbReference type="SUPFAM" id="SSF51445">
    <property type="entry name" value="(Trans)glycosidases"/>
    <property type="match status" value="1"/>
</dbReference>
<dbReference type="PROSITE" id="PS51392">
    <property type="entry name" value="KEN"/>
    <property type="match status" value="1"/>
</dbReference>
<evidence type="ECO:0000313" key="23">
    <source>
        <dbReference type="Proteomes" id="UP000187203"/>
    </source>
</evidence>
<evidence type="ECO:0000259" key="21">
    <source>
        <dbReference type="PROSITE" id="PS51392"/>
    </source>
</evidence>
<dbReference type="SMART" id="SM00580">
    <property type="entry name" value="PUG"/>
    <property type="match status" value="1"/>
</dbReference>
<dbReference type="Gene3D" id="1.20.58.1040">
    <property type="match status" value="1"/>
</dbReference>
<dbReference type="FunFam" id="2.130.10.10:FF:001716">
    <property type="entry name" value="Inositol requiring 1-1"/>
    <property type="match status" value="1"/>
</dbReference>
<dbReference type="InterPro" id="IPR000490">
    <property type="entry name" value="Glyco_hydro_17"/>
</dbReference>
<keyword evidence="10" id="KW-0547">Nucleotide-binding</keyword>
<evidence type="ECO:0000256" key="5">
    <source>
        <dbReference type="ARBA" id="ARBA00022525"/>
    </source>
</evidence>
<dbReference type="Gene3D" id="3.30.200.20">
    <property type="entry name" value="Phosphorylase Kinase, domain 1"/>
    <property type="match status" value="1"/>
</dbReference>
<dbReference type="InterPro" id="IPR038357">
    <property type="entry name" value="KEN_sf"/>
</dbReference>
<evidence type="ECO:0000256" key="9">
    <source>
        <dbReference type="ARBA" id="ARBA00022729"/>
    </source>
</evidence>
<evidence type="ECO:0000256" key="6">
    <source>
        <dbReference type="ARBA" id="ARBA00022527"/>
    </source>
</evidence>
<gene>
    <name evidence="22" type="ORF">COLO4_37749</name>
</gene>